<keyword evidence="5" id="KW-1185">Reference proteome</keyword>
<feature type="region of interest" description="Disordered" evidence="2">
    <location>
        <begin position="1561"/>
        <end position="1599"/>
    </location>
</feature>
<dbReference type="PANTHER" id="PTHR13950:SF9">
    <property type="entry name" value="RABCONNECTIN-3A"/>
    <property type="match status" value="1"/>
</dbReference>
<organism evidence="4 5">
    <name type="scientific">Pelagomonas calceolata</name>
    <dbReference type="NCBI Taxonomy" id="35677"/>
    <lineage>
        <taxon>Eukaryota</taxon>
        <taxon>Sar</taxon>
        <taxon>Stramenopiles</taxon>
        <taxon>Ochrophyta</taxon>
        <taxon>Pelagophyceae</taxon>
        <taxon>Pelagomonadales</taxon>
        <taxon>Pelagomonadaceae</taxon>
        <taxon>Pelagomonas</taxon>
    </lineage>
</organism>
<accession>A0A8J2WZR4</accession>
<feature type="region of interest" description="Disordered" evidence="2">
    <location>
        <begin position="1984"/>
        <end position="2006"/>
    </location>
</feature>
<dbReference type="SUPFAM" id="SSF55550">
    <property type="entry name" value="SH2 domain"/>
    <property type="match status" value="1"/>
</dbReference>
<dbReference type="GO" id="GO:0043291">
    <property type="term" value="C:RAVE complex"/>
    <property type="evidence" value="ECO:0007669"/>
    <property type="project" value="TreeGrafter"/>
</dbReference>
<proteinExistence type="predicted"/>
<reference evidence="4" key="1">
    <citation type="submission" date="2021-11" db="EMBL/GenBank/DDBJ databases">
        <authorList>
            <consortium name="Genoscope - CEA"/>
            <person name="William W."/>
        </authorList>
    </citation>
    <scope>NUCLEOTIDE SEQUENCE</scope>
</reference>
<dbReference type="Gene3D" id="2.130.10.10">
    <property type="entry name" value="YVTN repeat-like/Quinoprotein amine dehydrogenase"/>
    <property type="match status" value="1"/>
</dbReference>
<dbReference type="SUPFAM" id="SSF50969">
    <property type="entry name" value="YVTN repeat-like/Quinoprotein amine dehydrogenase"/>
    <property type="match status" value="1"/>
</dbReference>
<dbReference type="GO" id="GO:0007035">
    <property type="term" value="P:vacuolar acidification"/>
    <property type="evidence" value="ECO:0007669"/>
    <property type="project" value="TreeGrafter"/>
</dbReference>
<dbReference type="InterPro" id="IPR022033">
    <property type="entry name" value="Rav1p_C"/>
</dbReference>
<feature type="region of interest" description="Disordered" evidence="2">
    <location>
        <begin position="1049"/>
        <end position="1173"/>
    </location>
</feature>
<name>A0A8J2WZR4_9STRA</name>
<dbReference type="InterPro" id="IPR011044">
    <property type="entry name" value="Quino_amine_DH_bsu"/>
</dbReference>
<gene>
    <name evidence="4" type="ORF">PECAL_4P22760</name>
</gene>
<dbReference type="InterPro" id="IPR000980">
    <property type="entry name" value="SH2"/>
</dbReference>
<feature type="compositionally biased region" description="Low complexity" evidence="2">
    <location>
        <begin position="1131"/>
        <end position="1144"/>
    </location>
</feature>
<dbReference type="CDD" id="cd00173">
    <property type="entry name" value="SH2"/>
    <property type="match status" value="1"/>
</dbReference>
<dbReference type="PROSITE" id="PS50001">
    <property type="entry name" value="SH2"/>
    <property type="match status" value="1"/>
</dbReference>
<keyword evidence="1" id="KW-0727">SH2 domain</keyword>
<dbReference type="InterPro" id="IPR052208">
    <property type="entry name" value="DmX-like/RAVE_component"/>
</dbReference>
<dbReference type="OrthoDB" id="207196at2759"/>
<comment type="caution">
    <text evidence="4">The sequence shown here is derived from an EMBL/GenBank/DDBJ whole genome shotgun (WGS) entry which is preliminary data.</text>
</comment>
<protein>
    <recommendedName>
        <fullName evidence="3">SH2 domain-containing protein</fullName>
    </recommendedName>
</protein>
<evidence type="ECO:0000259" key="3">
    <source>
        <dbReference type="PROSITE" id="PS50001"/>
    </source>
</evidence>
<dbReference type="InterPro" id="IPR015943">
    <property type="entry name" value="WD40/YVTN_repeat-like_dom_sf"/>
</dbReference>
<evidence type="ECO:0000313" key="4">
    <source>
        <dbReference type="EMBL" id="CAH0374962.1"/>
    </source>
</evidence>
<feature type="domain" description="SH2" evidence="3">
    <location>
        <begin position="1376"/>
        <end position="1440"/>
    </location>
</feature>
<dbReference type="Proteomes" id="UP000789595">
    <property type="component" value="Unassembled WGS sequence"/>
</dbReference>
<evidence type="ECO:0000256" key="1">
    <source>
        <dbReference type="PROSITE-ProRule" id="PRU00191"/>
    </source>
</evidence>
<sequence>MALAVTSTTAAWPHESDGVVFASLEEQKTLWWCRDGGLAQASSKIVRVALDRGGRAACAAADGVIHALAPHLRGAAREWRCVAQTKTDVPSVETWLAFDCARDGRVLVATAHGLNVFAPSLANEEAVEDHGLTLNAAALSNSGACLAASSENRLVAWHRTEERWINVALHHDCNRGYTDLRWADEGRERLLCVSEDGAVRVLALERKGRDGPLALEPFCQMREPGPDLVAATWAPSADDGTARVCVTRETDDGLDVELRRVHGAPSDDAFAARVRPGDSVEADAAFTLASPSSGIKTVVALDSERVVVVSKVEAESVYHDGAPRPLRDLLETPSSTIIAHPFRNELAVLEGKRCRMSTWDASSQGGWARNDDPLRLQSEDEAATRYSGAFPFFTKSVELSGNALGACWRGDDLIVALETGEIVSDDRTLAASAPVTQVHALLARGDVVARVSNTSLTAWRAGKLVDEVSMAPTCAATHAWLLPASAAAVLVGDGDGIKIAELRADRWVLETAVACAAPSLLCTAAAGARVASYTTEITLYRRGDATDAFRLEKLSTIQASDPVVAMRFPDDASSRTRCAHASIEKPWAAPPSHLATSHRNGVVRVYVQRGDAWALWRRLEPVSGVAGRAFAGVADLVEAERPPRRRALARACAVCAGVEDDEGSDDEEDDQLAAIVAGAAQGSTLVEIAARARSDGDEPLFGLAVVHLLLAADEREVDLSRIQQGDAKQAGPVALQVLRRDRLSWWAPTRTLKKTVEEAAAACARLAAKGGRDVPGSAASSALLYVACGRVATLKTLARSDSSRGGLCGDWGRKLGKLLQFDFGTERGQIAGRKNAYALLAKHEPALACAAFLLAGDVPDACSVALSKLQDPELSLMIARLADGHDGLVCGPLARKALRGILRAYDCSPETAALASVWLGRPQRAARHVASIVAAARTPSETSPLEAFEAAFNTIHGPGLVRRLVGTAGARRVALDGARACLNRGAPTAALAALAALDAEVAPFSSPVRRFAAAGAAPPAPPPASSIFDDFAAAPQRPAPAAPAASSIFDDFDAAPPRKAPPPPQAESSIFDGFDAAPQRQVAPPPPPQSSIFDEFDAAPQQRQAPPSMLDGFDAAPQRPAAPPSMLDGFDAAPQRRAPAADTPPAREDAPTEAASSGDDDTPEAPPPPRERAREVALEAAAARLAARARACARQVGGDDVKARLAALKTEAKELRATHGLAATELSEAALATLAAEPGPRPATAYTIIHAATSNDPTAAARRVLTKAATDALRFASLPNDAAPSSQARAEANQTADDLRACVTLSESLENFASQKLAQRAAAGARCASTKAPPERRRRVYRCLLEHPPQQSSDEVNGAAGAALDLAKRFDDSRGWDRLRALDRRGAEDALQDKAPGSFLLRPQQGSSGDAAVAISFVVEGNQVQHAIIRVSENDGGLEYRSGRLGPASSLWLVLEEISERLGGAGLDLTEAATTWPSEALDQHLPPDVGGDLDDLGGHWASSASLPGIYWSAGERRKRIVDVLACDELRKQLRDLGALSPPLERRASALRKEILRQLTPPLQDLHHGISDGRRHRSPAPLRRGSPVASPPTSPPRQKPIAAEDGHVLAQLLHPRSGVSLRAPRTAVGFLTPSVNAVVSACFAPDEAAQWLAQHAHATDEEDAARKLDAWKGLRILVDAPSHEPQLRYVDAWECEPVGDDEDELCIEGTVAIGRNYYQRPQPTKGDLSRLLDVDEWVSSVIRNAHVDVDDDDLTTPWPPQPTSIDVDSSYKRHVRGFLLRNAWFRRHGLKRRFSASVRVDLEALETMAGALSPGAAEAAQAAQRAPPVDDAFAVLRLRHARPKGSQAPPPLSEKLRTRDSCIAKRRGKVHVGGGATWGAAAAFRFALPDEALPPQNSVRLPTRGPPTVAYVCVYRREKHALAALGVPAQETYLGDVEVPLDNLTEDQPLTQWLPLNGGKGQHWFLRVRVTLAFVLCELADAPASVSPMPTPDERPKLVSSFSDFGD</sequence>
<evidence type="ECO:0000313" key="5">
    <source>
        <dbReference type="Proteomes" id="UP000789595"/>
    </source>
</evidence>
<dbReference type="Pfam" id="PF00017">
    <property type="entry name" value="SH2"/>
    <property type="match status" value="1"/>
</dbReference>
<dbReference type="Pfam" id="PF12234">
    <property type="entry name" value="Rav1p_C"/>
    <property type="match status" value="1"/>
</dbReference>
<dbReference type="EMBL" id="CAKKNE010000004">
    <property type="protein sequence ID" value="CAH0374962.1"/>
    <property type="molecule type" value="Genomic_DNA"/>
</dbReference>
<evidence type="ECO:0000256" key="2">
    <source>
        <dbReference type="SAM" id="MobiDB-lite"/>
    </source>
</evidence>
<feature type="compositionally biased region" description="Pro residues" evidence="2">
    <location>
        <begin position="1588"/>
        <end position="1597"/>
    </location>
</feature>
<dbReference type="PANTHER" id="PTHR13950">
    <property type="entry name" value="RABCONNECTIN-RELATED"/>
    <property type="match status" value="1"/>
</dbReference>
<dbReference type="InterPro" id="IPR036860">
    <property type="entry name" value="SH2_dom_sf"/>
</dbReference>
<dbReference type="Gene3D" id="3.30.505.10">
    <property type="entry name" value="SH2 domain"/>
    <property type="match status" value="1"/>
</dbReference>